<gene>
    <name evidence="1" type="primary">PCLO</name>
    <name evidence="1" type="ORF">GBF38_020419</name>
</gene>
<evidence type="ECO:0000313" key="2">
    <source>
        <dbReference type="Proteomes" id="UP000805704"/>
    </source>
</evidence>
<comment type="caution">
    <text evidence="1">The sequence shown here is derived from an EMBL/GenBank/DDBJ whole genome shotgun (WGS) entry which is preliminary data.</text>
</comment>
<name>A0ACB7FEP3_NIBAL</name>
<dbReference type="EMBL" id="CM024800">
    <property type="protein sequence ID" value="KAG8012601.1"/>
    <property type="molecule type" value="Genomic_DNA"/>
</dbReference>
<evidence type="ECO:0000313" key="1">
    <source>
        <dbReference type="EMBL" id="KAG8012601.1"/>
    </source>
</evidence>
<organism evidence="1 2">
    <name type="scientific">Nibea albiflora</name>
    <name type="common">Yellow drum</name>
    <name type="synonym">Corvina albiflora</name>
    <dbReference type="NCBI Taxonomy" id="240163"/>
    <lineage>
        <taxon>Eukaryota</taxon>
        <taxon>Metazoa</taxon>
        <taxon>Chordata</taxon>
        <taxon>Craniata</taxon>
        <taxon>Vertebrata</taxon>
        <taxon>Euteleostomi</taxon>
        <taxon>Actinopterygii</taxon>
        <taxon>Neopterygii</taxon>
        <taxon>Teleostei</taxon>
        <taxon>Neoteleostei</taxon>
        <taxon>Acanthomorphata</taxon>
        <taxon>Eupercaria</taxon>
        <taxon>Sciaenidae</taxon>
        <taxon>Nibea</taxon>
    </lineage>
</organism>
<reference evidence="1" key="1">
    <citation type="submission" date="2020-04" db="EMBL/GenBank/DDBJ databases">
        <title>A chromosome-scale assembly and high-density genetic map of the yellow drum (Nibea albiflora) genome.</title>
        <authorList>
            <person name="Xu D."/>
            <person name="Zhang W."/>
            <person name="Chen R."/>
            <person name="Tan P."/>
            <person name="Wang L."/>
            <person name="Song H."/>
            <person name="Tian L."/>
            <person name="Zhu Q."/>
            <person name="Wang B."/>
        </authorList>
    </citation>
    <scope>NUCLEOTIDE SEQUENCE</scope>
    <source>
        <strain evidence="1">ZJHYS-2018</strain>
    </source>
</reference>
<accession>A0ACB7FEP3</accession>
<proteinExistence type="predicted"/>
<keyword evidence="2" id="KW-1185">Reference proteome</keyword>
<protein>
    <submittedName>
        <fullName evidence="1">Protein piccolo</fullName>
    </submittedName>
</protein>
<feature type="non-terminal residue" evidence="1">
    <location>
        <position position="1"/>
    </location>
</feature>
<dbReference type="Proteomes" id="UP000805704">
    <property type="component" value="Chromosome 12"/>
</dbReference>
<sequence>SYNLPQMKLVPYAFPHTRIKLKRDLKDTSVSGNGLGIRVVGGKEIPGSRGEIGAYIAKVIPGGVAEQTGKVVEGMQVLEWNGVPLTAKTYEEVQCIMGQPCAEAELCVRLDLNMLSDPEHPQALEHHVQLKAVGGQRSPGVDPKQLAAELQKVSQQQAPGVAGTGVGPGGLGVLSALERSALLHSGTGSAASSGVPSPGQPASPAINKKQRHKPTEVMKIPHPITGEIQLQINYDRNLGNLIVHVLQARNLAQRDNDGYSDPFVKVYLLPGRGADNKRRTRYAQKTMNPEWNQTVIYKNIHLEQLKKKTLEVTVWDYDRSSSNDFLGEVLIDLSNTAQLDNTPRWLPLKEQSESIEHSRAHHAAQGPPGSGSGLGHSQIHGQGYMSVPGMGPGHGMGHGQASGQGDGSHDSPKNSVIKSRSHGIFPDPAKDMQMLPLEKSHSSPGSSKSSSDGQLRSHGPSRSQSKSSVTQAHLEDAGIAIAAAEAAVQQSRLQPRSVVLSAPSLVGDAYGGLDGEEGAGTGVDSAIFQVPRIGKTIPNGTDKNQLGTPENEGKFQKCPHFTVKTNHEAVEVRHMISVEFYDCGKTQVMGEIKVALKKEVKTEGDQLVLEILQCRNITYKFKSPDHLPDLYVKLYVVNVATQKRIIKKKTRICRHDREPSFNETFRFPLNPTGHSIQLFLVSNGGKFMKKTLIGEAYIWLDKVDMRKRVVSWHKLFVSSTQTNP</sequence>